<dbReference type="CDD" id="cd15831">
    <property type="entry name" value="BTAD"/>
    <property type="match status" value="1"/>
</dbReference>
<protein>
    <submittedName>
        <fullName evidence="7">BTAD domain-containing putative transcriptional regulator</fullName>
    </submittedName>
</protein>
<comment type="similarity">
    <text evidence="1">Belongs to the AfsR/DnrI/RedD regulatory family.</text>
</comment>
<dbReference type="InterPro" id="IPR058852">
    <property type="entry name" value="HTH_77"/>
</dbReference>
<evidence type="ECO:0000256" key="4">
    <source>
        <dbReference type="PROSITE-ProRule" id="PRU01091"/>
    </source>
</evidence>
<feature type="compositionally biased region" description="Gly residues" evidence="5">
    <location>
        <begin position="262"/>
        <end position="288"/>
    </location>
</feature>
<dbReference type="SUPFAM" id="SSF52540">
    <property type="entry name" value="P-loop containing nucleoside triphosphate hydrolases"/>
    <property type="match status" value="1"/>
</dbReference>
<dbReference type="InterPro" id="IPR036388">
    <property type="entry name" value="WH-like_DNA-bd_sf"/>
</dbReference>
<dbReference type="PANTHER" id="PTHR47691">
    <property type="entry name" value="REGULATOR-RELATED"/>
    <property type="match status" value="1"/>
</dbReference>
<feature type="region of interest" description="Disordered" evidence="5">
    <location>
        <begin position="262"/>
        <end position="290"/>
    </location>
</feature>
<keyword evidence="2" id="KW-0902">Two-component regulatory system</keyword>
<dbReference type="SUPFAM" id="SSF48452">
    <property type="entry name" value="TPR-like"/>
    <property type="match status" value="1"/>
</dbReference>
<dbReference type="InterPro" id="IPR005158">
    <property type="entry name" value="BTAD"/>
</dbReference>
<evidence type="ECO:0000256" key="3">
    <source>
        <dbReference type="ARBA" id="ARBA00023125"/>
    </source>
</evidence>
<dbReference type="SMART" id="SM01043">
    <property type="entry name" value="BTAD"/>
    <property type="match status" value="1"/>
</dbReference>
<evidence type="ECO:0000256" key="2">
    <source>
        <dbReference type="ARBA" id="ARBA00023012"/>
    </source>
</evidence>
<accession>A0ABV2WG27</accession>
<dbReference type="Gene3D" id="3.40.50.300">
    <property type="entry name" value="P-loop containing nucleotide triphosphate hydrolases"/>
    <property type="match status" value="1"/>
</dbReference>
<keyword evidence="8" id="KW-1185">Reference proteome</keyword>
<organism evidence="7 8">
    <name type="scientific">Streptomyces lavendulocolor</name>
    <dbReference type="NCBI Taxonomy" id="67316"/>
    <lineage>
        <taxon>Bacteria</taxon>
        <taxon>Bacillati</taxon>
        <taxon>Actinomycetota</taxon>
        <taxon>Actinomycetes</taxon>
        <taxon>Kitasatosporales</taxon>
        <taxon>Streptomycetaceae</taxon>
        <taxon>Streptomyces</taxon>
    </lineage>
</organism>
<name>A0ABV2WG27_9ACTN</name>
<dbReference type="EMBL" id="JBEXZR010000053">
    <property type="protein sequence ID" value="MEU0712287.1"/>
    <property type="molecule type" value="Genomic_DNA"/>
</dbReference>
<dbReference type="InterPro" id="IPR011990">
    <property type="entry name" value="TPR-like_helical_dom_sf"/>
</dbReference>
<evidence type="ECO:0000313" key="7">
    <source>
        <dbReference type="EMBL" id="MEU0712287.1"/>
    </source>
</evidence>
<dbReference type="SMART" id="SM00862">
    <property type="entry name" value="Trans_reg_C"/>
    <property type="match status" value="1"/>
</dbReference>
<gene>
    <name evidence="7" type="ORF">ABZ508_33555</name>
</gene>
<dbReference type="Gene3D" id="1.10.10.10">
    <property type="entry name" value="Winged helix-like DNA-binding domain superfamily/Winged helix DNA-binding domain"/>
    <property type="match status" value="1"/>
</dbReference>
<proteinExistence type="inferred from homology"/>
<feature type="domain" description="OmpR/PhoB-type" evidence="6">
    <location>
        <begin position="1"/>
        <end position="90"/>
    </location>
</feature>
<dbReference type="PROSITE" id="PS51755">
    <property type="entry name" value="OMPR_PHOB"/>
    <property type="match status" value="1"/>
</dbReference>
<dbReference type="Proteomes" id="UP001550378">
    <property type="component" value="Unassembled WGS sequence"/>
</dbReference>
<evidence type="ECO:0000259" key="6">
    <source>
        <dbReference type="PROSITE" id="PS51755"/>
    </source>
</evidence>
<dbReference type="InterPro" id="IPR016032">
    <property type="entry name" value="Sig_transdc_resp-reg_C-effctor"/>
</dbReference>
<dbReference type="InterPro" id="IPR001867">
    <property type="entry name" value="OmpR/PhoB-type_DNA-bd"/>
</dbReference>
<dbReference type="Pfam" id="PF03704">
    <property type="entry name" value="BTAD"/>
    <property type="match status" value="1"/>
</dbReference>
<dbReference type="Pfam" id="PF25872">
    <property type="entry name" value="HTH_77"/>
    <property type="match status" value="1"/>
</dbReference>
<sequence>MRVGLLGPLSLDTGTGPVAVGGVRLRALLARLALEAGRPVRPGTLVEDLWGDEPPADPANALQTLVSRLRRLTADPALLVLGPAGYRLALEPAAVDAFRFAGLARRGHSLLTGSRPDEAAAALREALGLWRGPALADVRGVPFAGREADRLARARLAALGDRIAADLARGATGPGLVAELQALTADHPLHEGLHAQLIRALAAVGRNAEALAVFAELRGRLADAFGSDPGAEASAAHLAVLRGGADGAGAIGAVRRTVGGGGAPGSGGVSGSGGGGGVPGSDGNGGARAAGDNLAAPVTSFVGRKHDVRRVTELLGRARLVTLVGPGGAGKTRLAQVCGRGLSPPGGVWSVGLAPVGPGDVPRAVLDVLRARGDGAFAGRGLAARTGGGAEETLAALAGALADEETVLLLDNCEHVVEEAARLVTALLSRCPGLRVLATGREPLRVGGEHLHTVGPLELPTPGSTPEETGACAAVRLFRDRAAAVSPGFVLDGTTAGTVAGICRRLDGLPLAIELAAARLRSLPLEAVAARLDDRFRLLTRGDRTALPRHRTLRAVVDWSWELLEPPERTLLERLSAVPGGLTQEAAAAVGGLGGDVQDLLAALVDKSLLHLSGGPDPAEPRYGLSETIREYGRERLAAGEGPGPARDRHAAYFLRLAEATEPLLRTREQTAALARLTAERHHLTAALRRSAGSGDAAGAVRLAAALGWFWQLRGNPPESVELLRRVLEVPGRSDPVAYARVVAACALGVQATGLPHETEEAFARFAGLAGGAASDPHPLPALARLALAVAAYGAEAAEGAESGAGTGAVTAAGVTGGGSGGPVRTAPEDTPWDRAFGLLADGLLALHTGRLAHAADRLASAASGFEEVGERWGLAVALSSRAGLVELTGDLHRVREMNERARACFERLGLREHSIENEVHSALLRARTGDVTGGRRDLEALLEQLPPGGAAEPVAQVRLGLAWLECGAGRWERARAHAEAGLAGTGPGRRPPAHLVALLLTALARTETAEDRPERAAARLDHPAVHQLLGWETSVAARLAVAAAGVSLARADAAGAARLLGAAAVLRGAEDLSDEEARALAAGATAALGAGGFAGAYAEGRALSRGRARDLVAASLAATRAAAALAARPGTSPQPS</sequence>
<evidence type="ECO:0000256" key="1">
    <source>
        <dbReference type="ARBA" id="ARBA00005820"/>
    </source>
</evidence>
<comment type="caution">
    <text evidence="7">The sequence shown here is derived from an EMBL/GenBank/DDBJ whole genome shotgun (WGS) entry which is preliminary data.</text>
</comment>
<dbReference type="PRINTS" id="PR00364">
    <property type="entry name" value="DISEASERSIST"/>
</dbReference>
<feature type="DNA-binding region" description="OmpR/PhoB-type" evidence="4">
    <location>
        <begin position="1"/>
        <end position="90"/>
    </location>
</feature>
<dbReference type="RefSeq" id="WP_359657606.1">
    <property type="nucleotide sequence ID" value="NZ_JBEXZP010000210.1"/>
</dbReference>
<reference evidence="7 8" key="1">
    <citation type="submission" date="2024-06" db="EMBL/GenBank/DDBJ databases">
        <title>The Natural Products Discovery Center: Release of the First 8490 Sequenced Strains for Exploring Actinobacteria Biosynthetic Diversity.</title>
        <authorList>
            <person name="Kalkreuter E."/>
            <person name="Kautsar S.A."/>
            <person name="Yang D."/>
            <person name="Bader C.D."/>
            <person name="Teijaro C.N."/>
            <person name="Fluegel L."/>
            <person name="Davis C.M."/>
            <person name="Simpson J.R."/>
            <person name="Lauterbach L."/>
            <person name="Steele A.D."/>
            <person name="Gui C."/>
            <person name="Meng S."/>
            <person name="Li G."/>
            <person name="Viehrig K."/>
            <person name="Ye F."/>
            <person name="Su P."/>
            <person name="Kiefer A.F."/>
            <person name="Nichols A."/>
            <person name="Cepeda A.J."/>
            <person name="Yan W."/>
            <person name="Fan B."/>
            <person name="Jiang Y."/>
            <person name="Adhikari A."/>
            <person name="Zheng C.-J."/>
            <person name="Schuster L."/>
            <person name="Cowan T.M."/>
            <person name="Smanski M.J."/>
            <person name="Chevrette M.G."/>
            <person name="De Carvalho L.P.S."/>
            <person name="Shen B."/>
        </authorList>
    </citation>
    <scope>NUCLEOTIDE SEQUENCE [LARGE SCALE GENOMIC DNA]</scope>
    <source>
        <strain evidence="7 8">NPDC006337</strain>
    </source>
</reference>
<evidence type="ECO:0000256" key="5">
    <source>
        <dbReference type="SAM" id="MobiDB-lite"/>
    </source>
</evidence>
<dbReference type="PANTHER" id="PTHR47691:SF3">
    <property type="entry name" value="HTH-TYPE TRANSCRIPTIONAL REGULATOR RV0890C-RELATED"/>
    <property type="match status" value="1"/>
</dbReference>
<dbReference type="SUPFAM" id="SSF46894">
    <property type="entry name" value="C-terminal effector domain of the bipartite response regulators"/>
    <property type="match status" value="1"/>
</dbReference>
<dbReference type="InterPro" id="IPR027417">
    <property type="entry name" value="P-loop_NTPase"/>
</dbReference>
<keyword evidence="3 4" id="KW-0238">DNA-binding</keyword>
<evidence type="ECO:0000313" key="8">
    <source>
        <dbReference type="Proteomes" id="UP001550378"/>
    </source>
</evidence>
<dbReference type="Gene3D" id="1.25.40.10">
    <property type="entry name" value="Tetratricopeptide repeat domain"/>
    <property type="match status" value="1"/>
</dbReference>